<dbReference type="InterPro" id="IPR038657">
    <property type="entry name" value="Ribosomal_bL19_sf"/>
</dbReference>
<evidence type="ECO:0000256" key="3">
    <source>
        <dbReference type="ARBA" id="ARBA00023274"/>
    </source>
</evidence>
<dbReference type="STRING" id="133412.A0A1R1Y0A6"/>
<protein>
    <submittedName>
        <fullName evidence="4">50S ribosomal protein L19</fullName>
    </submittedName>
</protein>
<dbReference type="InterPro" id="IPR001857">
    <property type="entry name" value="Ribosomal_bL19"/>
</dbReference>
<evidence type="ECO:0000256" key="1">
    <source>
        <dbReference type="ARBA" id="ARBA00005781"/>
    </source>
</evidence>
<dbReference type="SUPFAM" id="SSF50104">
    <property type="entry name" value="Translation proteins SH3-like domain"/>
    <property type="match status" value="1"/>
</dbReference>
<dbReference type="PANTHER" id="PTHR15680:SF9">
    <property type="entry name" value="LARGE RIBOSOMAL SUBUNIT PROTEIN BL19M"/>
    <property type="match status" value="1"/>
</dbReference>
<dbReference type="PANTHER" id="PTHR15680">
    <property type="entry name" value="RIBOSOMAL PROTEIN L19"/>
    <property type="match status" value="1"/>
</dbReference>
<dbReference type="GO" id="GO:0005762">
    <property type="term" value="C:mitochondrial large ribosomal subunit"/>
    <property type="evidence" value="ECO:0007669"/>
    <property type="project" value="TreeGrafter"/>
</dbReference>
<keyword evidence="2 4" id="KW-0689">Ribosomal protein</keyword>
<sequence>MNILRSGLISGLCKRTQIPFSRFFQTSGFRSDILKSVIIPKPEFPVPLRHPKEKKISIMNTIKRESLNRLDQDNRSLLFKRRAPVAQRMSPGDAVLVESSNNLTNPEFTTQFIGIVIAINRRGLDTSFTLRNVILKVGVEMKFKAFSPLVRKITVLRKGRGFRRAKLYYLRDRAGSIIKAKAAKKLSEAYNSQKISL</sequence>
<accession>A0A1R1Y0A6</accession>
<evidence type="ECO:0000313" key="4">
    <source>
        <dbReference type="EMBL" id="OMJ20372.1"/>
    </source>
</evidence>
<dbReference type="OrthoDB" id="432645at2759"/>
<organism evidence="4 5">
    <name type="scientific">Smittium culicis</name>
    <dbReference type="NCBI Taxonomy" id="133412"/>
    <lineage>
        <taxon>Eukaryota</taxon>
        <taxon>Fungi</taxon>
        <taxon>Fungi incertae sedis</taxon>
        <taxon>Zoopagomycota</taxon>
        <taxon>Kickxellomycotina</taxon>
        <taxon>Harpellomycetes</taxon>
        <taxon>Harpellales</taxon>
        <taxon>Legeriomycetaceae</taxon>
        <taxon>Smittium</taxon>
    </lineage>
</organism>
<evidence type="ECO:0000256" key="2">
    <source>
        <dbReference type="ARBA" id="ARBA00022980"/>
    </source>
</evidence>
<keyword evidence="5" id="KW-1185">Reference proteome</keyword>
<comment type="caution">
    <text evidence="4">The sequence shown here is derived from an EMBL/GenBank/DDBJ whole genome shotgun (WGS) entry which is preliminary data.</text>
</comment>
<dbReference type="Pfam" id="PF01245">
    <property type="entry name" value="Ribosomal_L19"/>
    <property type="match status" value="1"/>
</dbReference>
<evidence type="ECO:0000313" key="5">
    <source>
        <dbReference type="Proteomes" id="UP000187283"/>
    </source>
</evidence>
<proteinExistence type="inferred from homology"/>
<dbReference type="AlphaFoldDB" id="A0A1R1Y0A6"/>
<dbReference type="Gene3D" id="2.30.30.790">
    <property type="match status" value="1"/>
</dbReference>
<keyword evidence="3" id="KW-0687">Ribonucleoprotein</keyword>
<dbReference type="GO" id="GO:0006412">
    <property type="term" value="P:translation"/>
    <property type="evidence" value="ECO:0007669"/>
    <property type="project" value="InterPro"/>
</dbReference>
<dbReference type="GO" id="GO:0003735">
    <property type="term" value="F:structural constituent of ribosome"/>
    <property type="evidence" value="ECO:0007669"/>
    <property type="project" value="InterPro"/>
</dbReference>
<reference evidence="4 5" key="1">
    <citation type="submission" date="2017-01" db="EMBL/GenBank/DDBJ databases">
        <authorList>
            <person name="Mah S.A."/>
            <person name="Swanson W.J."/>
            <person name="Moy G.W."/>
            <person name="Vacquier V.D."/>
        </authorList>
    </citation>
    <scope>NUCLEOTIDE SEQUENCE [LARGE SCALE GENOMIC DNA]</scope>
    <source>
        <strain evidence="4 5">GSMNP</strain>
    </source>
</reference>
<dbReference type="EMBL" id="LSSN01001256">
    <property type="protein sequence ID" value="OMJ20372.1"/>
    <property type="molecule type" value="Genomic_DNA"/>
</dbReference>
<dbReference type="Proteomes" id="UP000187283">
    <property type="component" value="Unassembled WGS sequence"/>
</dbReference>
<dbReference type="PRINTS" id="PR00061">
    <property type="entry name" value="RIBOSOMALL19"/>
</dbReference>
<name>A0A1R1Y0A6_9FUNG</name>
<dbReference type="InterPro" id="IPR008991">
    <property type="entry name" value="Translation_prot_SH3-like_sf"/>
</dbReference>
<gene>
    <name evidence="4" type="ORF">AYI70_g4153</name>
</gene>
<comment type="similarity">
    <text evidence="1">Belongs to the bacterial ribosomal protein bL19 family.</text>
</comment>